<protein>
    <submittedName>
        <fullName evidence="1">Uncharacterized protein</fullName>
    </submittedName>
</protein>
<dbReference type="EMBL" id="JANBTW010000017">
    <property type="protein sequence ID" value="KAJ2678857.1"/>
    <property type="molecule type" value="Genomic_DNA"/>
</dbReference>
<dbReference type="OrthoDB" id="5554874at2759"/>
<proteinExistence type="predicted"/>
<evidence type="ECO:0000313" key="1">
    <source>
        <dbReference type="EMBL" id="KAJ2678857.1"/>
    </source>
</evidence>
<sequence>MSATGFMGGFLGTFGQRLNQMLGEPNPFANAASNLVSYVQSLASDINSFNKQAARQVEMMAQMARSDISSFNSVLQTNAIVSAVLMPITNLSGFISNAQDALTDLESRVNTQISYINSEISYITSLAVYDVNAAATDIGKVLNSLYSFTQQGVEILISSPLLSAATILNPVIMLALAVIAADPVKMVTDYPAWQSEFSSRESVVNSNFNSVYTLVSTGLPQAESVIIGILSQLAKLTNNIANLRLQTLLKESLLSKSFGSSLNAAMVGIGNLSQLPGIDGSNNEAHAALQSVAYYHLYSSALSASTTELASKVAPEAVNMQTPTPAFSTAYQALHASPYPTGIQ</sequence>
<comment type="caution">
    <text evidence="1">The sequence shown here is derived from an EMBL/GenBank/DDBJ whole genome shotgun (WGS) entry which is preliminary data.</text>
</comment>
<evidence type="ECO:0000313" key="2">
    <source>
        <dbReference type="Proteomes" id="UP001151518"/>
    </source>
</evidence>
<reference evidence="1" key="1">
    <citation type="submission" date="2022-07" db="EMBL/GenBank/DDBJ databases">
        <title>Phylogenomic reconstructions and comparative analyses of Kickxellomycotina fungi.</title>
        <authorList>
            <person name="Reynolds N.K."/>
            <person name="Stajich J.E."/>
            <person name="Barry K."/>
            <person name="Grigoriev I.V."/>
            <person name="Crous P."/>
            <person name="Smith M.E."/>
        </authorList>
    </citation>
    <scope>NUCLEOTIDE SEQUENCE</scope>
    <source>
        <strain evidence="1">NRRL 3115</strain>
    </source>
</reference>
<accession>A0A9W8G9V2</accession>
<dbReference type="Proteomes" id="UP001151518">
    <property type="component" value="Unassembled WGS sequence"/>
</dbReference>
<gene>
    <name evidence="1" type="ORF">GGI25_002050</name>
</gene>
<organism evidence="1 2">
    <name type="scientific">Coemansia spiralis</name>
    <dbReference type="NCBI Taxonomy" id="417178"/>
    <lineage>
        <taxon>Eukaryota</taxon>
        <taxon>Fungi</taxon>
        <taxon>Fungi incertae sedis</taxon>
        <taxon>Zoopagomycota</taxon>
        <taxon>Kickxellomycotina</taxon>
        <taxon>Kickxellomycetes</taxon>
        <taxon>Kickxellales</taxon>
        <taxon>Kickxellaceae</taxon>
        <taxon>Coemansia</taxon>
    </lineage>
</organism>
<dbReference type="AlphaFoldDB" id="A0A9W8G9V2"/>
<name>A0A9W8G9V2_9FUNG</name>